<dbReference type="GO" id="GO:0005786">
    <property type="term" value="C:signal recognition particle, endoplasmic reticulum targeting"/>
    <property type="evidence" value="ECO:0007669"/>
    <property type="project" value="UniProtKB-UniRule"/>
</dbReference>
<dbReference type="GO" id="GO:0006614">
    <property type="term" value="P:SRP-dependent cotranslational protein targeting to membrane"/>
    <property type="evidence" value="ECO:0007669"/>
    <property type="project" value="UniProtKB-UniRule"/>
</dbReference>
<evidence type="ECO:0000313" key="8">
    <source>
        <dbReference type="EMBL" id="KAJ8656772.1"/>
    </source>
</evidence>
<reference evidence="8 9" key="1">
    <citation type="submission" date="2023-03" db="EMBL/GenBank/DDBJ databases">
        <title>Genome sequence of Lichtheimia ornata CBS 291.66.</title>
        <authorList>
            <person name="Mohabir J.T."/>
            <person name="Shea T.P."/>
            <person name="Kurbessoian T."/>
            <person name="Berby B."/>
            <person name="Fontaine J."/>
            <person name="Livny J."/>
            <person name="Gnirke A."/>
            <person name="Stajich J.E."/>
            <person name="Cuomo C.A."/>
        </authorList>
    </citation>
    <scope>NUCLEOTIDE SEQUENCE [LARGE SCALE GENOMIC DNA]</scope>
    <source>
        <strain evidence="8">CBS 291.66</strain>
    </source>
</reference>
<protein>
    <recommendedName>
        <fullName evidence="7">Signal recognition particle subunit SRP14</fullName>
    </recommendedName>
    <alternativeName>
        <fullName evidence="7">Signal recognition particle 14 kDa protein</fullName>
    </alternativeName>
</protein>
<comment type="function">
    <text evidence="7">Component of the signal recognition particle (SRP) complex, a ribonucleoprotein complex that mediates the cotranslational targeting of secretory and membrane proteins to the endoplasmic reticulum (ER).</text>
</comment>
<dbReference type="AlphaFoldDB" id="A0AAD7V0A1"/>
<accession>A0AAD7V0A1</accession>
<evidence type="ECO:0000313" key="9">
    <source>
        <dbReference type="Proteomes" id="UP001234581"/>
    </source>
</evidence>
<evidence type="ECO:0000256" key="2">
    <source>
        <dbReference type="ARBA" id="ARBA00010349"/>
    </source>
</evidence>
<keyword evidence="3 7" id="KW-0963">Cytoplasm</keyword>
<dbReference type="GO" id="GO:0030942">
    <property type="term" value="F:endoplasmic reticulum signal peptide binding"/>
    <property type="evidence" value="ECO:0007669"/>
    <property type="project" value="UniProtKB-UniRule"/>
</dbReference>
<evidence type="ECO:0000256" key="1">
    <source>
        <dbReference type="ARBA" id="ARBA00004496"/>
    </source>
</evidence>
<comment type="subcellular location">
    <subcellularLocation>
        <location evidence="1 7">Cytoplasm</location>
    </subcellularLocation>
</comment>
<organism evidence="8 9">
    <name type="scientific">Lichtheimia ornata</name>
    <dbReference type="NCBI Taxonomy" id="688661"/>
    <lineage>
        <taxon>Eukaryota</taxon>
        <taxon>Fungi</taxon>
        <taxon>Fungi incertae sedis</taxon>
        <taxon>Mucoromycota</taxon>
        <taxon>Mucoromycotina</taxon>
        <taxon>Mucoromycetes</taxon>
        <taxon>Mucorales</taxon>
        <taxon>Lichtheimiaceae</taxon>
        <taxon>Lichtheimia</taxon>
    </lineage>
</organism>
<dbReference type="InterPro" id="IPR003210">
    <property type="entry name" value="Signal_recog_particle_SRP14"/>
</dbReference>
<comment type="similarity">
    <text evidence="2 7">Belongs to the SRP14 family.</text>
</comment>
<keyword evidence="9" id="KW-1185">Reference proteome</keyword>
<sequence>MKHMEPNAFTTELAKLYEDSRKSGTGTVSVTMKRMTENRVNIAKKTMPKQDAAGLTTRLELANDQYPCLVRASFKNKKISTVVAGDDLDKFHDAYTTVIKAYMDSLKKKERNKKNKKQKATTA</sequence>
<dbReference type="EMBL" id="JARTCD010000037">
    <property type="protein sequence ID" value="KAJ8656772.1"/>
    <property type="molecule type" value="Genomic_DNA"/>
</dbReference>
<dbReference type="PANTHER" id="PTHR12013">
    <property type="entry name" value="SIGNAL RECOGNITION PARTICLE 14 KD PROTEIN"/>
    <property type="match status" value="1"/>
</dbReference>
<evidence type="ECO:0000256" key="6">
    <source>
        <dbReference type="ARBA" id="ARBA00023274"/>
    </source>
</evidence>
<comment type="subunit">
    <text evidence="7">Component of a fungal signal recognition particle (SRP) complex that consists of a 7SL RNA molecule (scR1) and at least six protein subunits: SRP72, SRP68, SRP54, SEC65, SRP21 and SRP14.</text>
</comment>
<comment type="caution">
    <text evidence="8">The sequence shown here is derived from an EMBL/GenBank/DDBJ whole genome shotgun (WGS) entry which is preliminary data.</text>
</comment>
<gene>
    <name evidence="8" type="ORF">O0I10_007620</name>
</gene>
<dbReference type="SUPFAM" id="SSF54762">
    <property type="entry name" value="Signal recognition particle alu RNA binding heterodimer, SRP9/14"/>
    <property type="match status" value="1"/>
</dbReference>
<evidence type="ECO:0000256" key="3">
    <source>
        <dbReference type="ARBA" id="ARBA00022490"/>
    </source>
</evidence>
<dbReference type="Gene3D" id="3.30.720.10">
    <property type="entry name" value="Signal recognition particle alu RNA binding heterodimer, srp9/1"/>
    <property type="match status" value="1"/>
</dbReference>
<dbReference type="Pfam" id="PF02290">
    <property type="entry name" value="SRP14"/>
    <property type="match status" value="1"/>
</dbReference>
<evidence type="ECO:0000256" key="7">
    <source>
        <dbReference type="RuleBase" id="RU368100"/>
    </source>
</evidence>
<keyword evidence="6 7" id="KW-0687">Ribonucleoprotein</keyword>
<keyword evidence="4 7" id="KW-0694">RNA-binding</keyword>
<keyword evidence="5 7" id="KW-0733">Signal recognition particle</keyword>
<evidence type="ECO:0000256" key="5">
    <source>
        <dbReference type="ARBA" id="ARBA00023135"/>
    </source>
</evidence>
<dbReference type="InterPro" id="IPR009018">
    <property type="entry name" value="Signal_recog_particle_SRP9/14"/>
</dbReference>
<dbReference type="Proteomes" id="UP001234581">
    <property type="component" value="Unassembled WGS sequence"/>
</dbReference>
<dbReference type="GO" id="GO:0008312">
    <property type="term" value="F:7S RNA binding"/>
    <property type="evidence" value="ECO:0007669"/>
    <property type="project" value="UniProtKB-UniRule"/>
</dbReference>
<dbReference type="RefSeq" id="XP_058341685.1">
    <property type="nucleotide sequence ID" value="XM_058487634.1"/>
</dbReference>
<evidence type="ECO:0000256" key="4">
    <source>
        <dbReference type="ARBA" id="ARBA00022884"/>
    </source>
</evidence>
<name>A0AAD7V0A1_9FUNG</name>
<proteinExistence type="inferred from homology"/>
<dbReference type="GeneID" id="83215028"/>